<dbReference type="EMBL" id="SSTD01012265">
    <property type="protein sequence ID" value="TYK08789.1"/>
    <property type="molecule type" value="Genomic_DNA"/>
</dbReference>
<evidence type="ECO:0000313" key="1">
    <source>
        <dbReference type="EMBL" id="TYK08789.1"/>
    </source>
</evidence>
<organism evidence="1 2">
    <name type="scientific">Cucumis melo var. makuwa</name>
    <name type="common">Oriental melon</name>
    <dbReference type="NCBI Taxonomy" id="1194695"/>
    <lineage>
        <taxon>Eukaryota</taxon>
        <taxon>Viridiplantae</taxon>
        <taxon>Streptophyta</taxon>
        <taxon>Embryophyta</taxon>
        <taxon>Tracheophyta</taxon>
        <taxon>Spermatophyta</taxon>
        <taxon>Magnoliopsida</taxon>
        <taxon>eudicotyledons</taxon>
        <taxon>Gunneridae</taxon>
        <taxon>Pentapetalae</taxon>
        <taxon>rosids</taxon>
        <taxon>fabids</taxon>
        <taxon>Cucurbitales</taxon>
        <taxon>Cucurbitaceae</taxon>
        <taxon>Benincaseae</taxon>
        <taxon>Cucumis</taxon>
    </lineage>
</organism>
<dbReference type="AlphaFoldDB" id="A0A5D3CEK3"/>
<dbReference type="Proteomes" id="UP000321947">
    <property type="component" value="Unassembled WGS sequence"/>
</dbReference>
<reference evidence="1 2" key="1">
    <citation type="submission" date="2019-08" db="EMBL/GenBank/DDBJ databases">
        <title>Draft genome sequences of two oriental melons (Cucumis melo L. var makuwa).</title>
        <authorList>
            <person name="Kwon S.-Y."/>
        </authorList>
    </citation>
    <scope>NUCLEOTIDE SEQUENCE [LARGE SCALE GENOMIC DNA]</scope>
    <source>
        <strain evidence="2">cv. Chang Bougi</strain>
        <tissue evidence="1">Leaf</tissue>
    </source>
</reference>
<comment type="caution">
    <text evidence="1">The sequence shown here is derived from an EMBL/GenBank/DDBJ whole genome shotgun (WGS) entry which is preliminary data.</text>
</comment>
<name>A0A5D3CEK3_CUCMM</name>
<sequence length="85" mass="9536">MIIPSSLISALKAKKSLRKGFTTFLAHVIEVQKEKLKLEDVPTVNEFLDVFPTDLSGLPPDREVEFTIELLPGTTSISQCHKERL</sequence>
<protein>
    <submittedName>
        <fullName evidence="1">Putative Retrotransposon protein</fullName>
    </submittedName>
</protein>
<proteinExistence type="predicted"/>
<gene>
    <name evidence="1" type="ORF">E5676_scaffold1300G00160</name>
</gene>
<accession>A0A5D3CEK3</accession>
<evidence type="ECO:0000313" key="2">
    <source>
        <dbReference type="Proteomes" id="UP000321947"/>
    </source>
</evidence>